<dbReference type="EMBL" id="GIFC01011279">
    <property type="protein sequence ID" value="MXU93362.1"/>
    <property type="molecule type" value="Transcribed_RNA"/>
</dbReference>
<protein>
    <submittedName>
        <fullName evidence="2">Uncharacterized protein</fullName>
    </submittedName>
</protein>
<dbReference type="AlphaFoldDB" id="A0A6B0UUJ4"/>
<reference evidence="2" key="1">
    <citation type="submission" date="2019-12" db="EMBL/GenBank/DDBJ databases">
        <title>An insight into the sialome of adult female Ixodes ricinus ticks feeding for 6 days.</title>
        <authorList>
            <person name="Perner J."/>
            <person name="Ribeiro J.M.C."/>
        </authorList>
    </citation>
    <scope>NUCLEOTIDE SEQUENCE</scope>
    <source>
        <strain evidence="2">Semi-engorged</strain>
        <tissue evidence="2">Salivary glands</tissue>
    </source>
</reference>
<proteinExistence type="predicted"/>
<sequence>MQPERRRQKCLESLKRPNKRLSRRGAARGTRLSTLIARRRDPDRLDGGRPGNRDGAARLPSRWTSRGATQRRAGRGDPARPRPASSRTCRRPLVPGTSRRRTRKEAAPRNTGPTSAELAGEWPRGPGGGGLRACGSCALCVPCRT</sequence>
<feature type="compositionally biased region" description="Basic residues" evidence="1">
    <location>
        <begin position="16"/>
        <end position="26"/>
    </location>
</feature>
<name>A0A6B0UUJ4_IXORI</name>
<accession>A0A6B0UUJ4</accession>
<organism evidence="2">
    <name type="scientific">Ixodes ricinus</name>
    <name type="common">Common tick</name>
    <name type="synonym">Acarus ricinus</name>
    <dbReference type="NCBI Taxonomy" id="34613"/>
    <lineage>
        <taxon>Eukaryota</taxon>
        <taxon>Metazoa</taxon>
        <taxon>Ecdysozoa</taxon>
        <taxon>Arthropoda</taxon>
        <taxon>Chelicerata</taxon>
        <taxon>Arachnida</taxon>
        <taxon>Acari</taxon>
        <taxon>Parasitiformes</taxon>
        <taxon>Ixodida</taxon>
        <taxon>Ixodoidea</taxon>
        <taxon>Ixodidae</taxon>
        <taxon>Ixodinae</taxon>
        <taxon>Ixodes</taxon>
    </lineage>
</organism>
<evidence type="ECO:0000313" key="2">
    <source>
        <dbReference type="EMBL" id="MXU93362.1"/>
    </source>
</evidence>
<feature type="compositionally biased region" description="Basic and acidic residues" evidence="1">
    <location>
        <begin position="38"/>
        <end position="56"/>
    </location>
</feature>
<feature type="region of interest" description="Disordered" evidence="1">
    <location>
        <begin position="1"/>
        <end position="127"/>
    </location>
</feature>
<evidence type="ECO:0000256" key="1">
    <source>
        <dbReference type="SAM" id="MobiDB-lite"/>
    </source>
</evidence>